<feature type="region of interest" description="Disordered" evidence="1">
    <location>
        <begin position="1"/>
        <end position="156"/>
    </location>
</feature>
<gene>
    <name evidence="2" type="ORF">A0H81_07986</name>
</gene>
<proteinExistence type="predicted"/>
<protein>
    <submittedName>
        <fullName evidence="2">Uncharacterized protein</fullName>
    </submittedName>
</protein>
<sequence>MDTDPSARRFPPLPPSHPHPLPPPPPSISPAIARHGSRSDSGSSTDGSTSVNSQHSGHVGQPSARPNAHFYGQNPYNTPPQRLQNPNATVDVSNTPHHSTRSSQASQATQNHPTNPNVRLAAQFSDYQARSPPSLTSAASRPVGIPHLLSDPSFLI</sequence>
<dbReference type="AlphaFoldDB" id="A0A1C7M746"/>
<keyword evidence="3" id="KW-1185">Reference proteome</keyword>
<accession>A0A1C7M746</accession>
<dbReference type="Proteomes" id="UP000092993">
    <property type="component" value="Unassembled WGS sequence"/>
</dbReference>
<reference evidence="2 3" key="1">
    <citation type="submission" date="2016-03" db="EMBL/GenBank/DDBJ databases">
        <title>Whole genome sequencing of Grifola frondosa 9006-11.</title>
        <authorList>
            <person name="Min B."/>
            <person name="Park H."/>
            <person name="Kim J.-G."/>
            <person name="Cho H."/>
            <person name="Oh Y.-L."/>
            <person name="Kong W.-S."/>
            <person name="Choi I.-G."/>
        </authorList>
    </citation>
    <scope>NUCLEOTIDE SEQUENCE [LARGE SCALE GENOMIC DNA]</scope>
    <source>
        <strain evidence="2 3">9006-11</strain>
    </source>
</reference>
<feature type="compositionally biased region" description="Low complexity" evidence="1">
    <location>
        <begin position="29"/>
        <end position="50"/>
    </location>
</feature>
<name>A0A1C7M746_GRIFR</name>
<feature type="compositionally biased region" description="Pro residues" evidence="1">
    <location>
        <begin position="11"/>
        <end position="28"/>
    </location>
</feature>
<feature type="compositionally biased region" description="Low complexity" evidence="1">
    <location>
        <begin position="101"/>
        <end position="110"/>
    </location>
</feature>
<feature type="compositionally biased region" description="Polar residues" evidence="1">
    <location>
        <begin position="125"/>
        <end position="139"/>
    </location>
</feature>
<feature type="compositionally biased region" description="Polar residues" evidence="1">
    <location>
        <begin position="74"/>
        <end position="97"/>
    </location>
</feature>
<evidence type="ECO:0000313" key="3">
    <source>
        <dbReference type="Proteomes" id="UP000092993"/>
    </source>
</evidence>
<evidence type="ECO:0000313" key="2">
    <source>
        <dbReference type="EMBL" id="OBZ72367.1"/>
    </source>
</evidence>
<evidence type="ECO:0000256" key="1">
    <source>
        <dbReference type="SAM" id="MobiDB-lite"/>
    </source>
</evidence>
<comment type="caution">
    <text evidence="2">The sequence shown here is derived from an EMBL/GenBank/DDBJ whole genome shotgun (WGS) entry which is preliminary data.</text>
</comment>
<dbReference type="EMBL" id="LUGG01000009">
    <property type="protein sequence ID" value="OBZ72367.1"/>
    <property type="molecule type" value="Genomic_DNA"/>
</dbReference>
<organism evidence="2 3">
    <name type="scientific">Grifola frondosa</name>
    <name type="common">Maitake</name>
    <name type="synonym">Polyporus frondosus</name>
    <dbReference type="NCBI Taxonomy" id="5627"/>
    <lineage>
        <taxon>Eukaryota</taxon>
        <taxon>Fungi</taxon>
        <taxon>Dikarya</taxon>
        <taxon>Basidiomycota</taxon>
        <taxon>Agaricomycotina</taxon>
        <taxon>Agaricomycetes</taxon>
        <taxon>Polyporales</taxon>
        <taxon>Grifolaceae</taxon>
        <taxon>Grifola</taxon>
    </lineage>
</organism>